<dbReference type="InterPro" id="IPR027417">
    <property type="entry name" value="P-loop_NTPase"/>
</dbReference>
<dbReference type="AlphaFoldDB" id="B8CX69"/>
<organism evidence="5 6">
    <name type="scientific">Halothermothrix orenii (strain H 168 / OCM 544 / DSM 9562)</name>
    <dbReference type="NCBI Taxonomy" id="373903"/>
    <lineage>
        <taxon>Bacteria</taxon>
        <taxon>Bacillati</taxon>
        <taxon>Bacillota</taxon>
        <taxon>Clostridia</taxon>
        <taxon>Halanaerobiales</taxon>
        <taxon>Halothermotrichaceae</taxon>
        <taxon>Halothermothrix</taxon>
    </lineage>
</organism>
<evidence type="ECO:0000259" key="2">
    <source>
        <dbReference type="Pfam" id="PF09818"/>
    </source>
</evidence>
<dbReference type="SUPFAM" id="SSF52540">
    <property type="entry name" value="P-loop containing nucleoside triphosphate hydrolases"/>
    <property type="match status" value="1"/>
</dbReference>
<accession>B8CX69</accession>
<keyword evidence="6" id="KW-1185">Reference proteome</keyword>
<feature type="region of interest" description="Disordered" evidence="1">
    <location>
        <begin position="447"/>
        <end position="468"/>
    </location>
</feature>
<dbReference type="OrthoDB" id="9809999at2"/>
<dbReference type="RefSeq" id="WP_012636073.1">
    <property type="nucleotide sequence ID" value="NC_011899.1"/>
</dbReference>
<sequence length="581" mass="65609">MLSKQELKKNLKSINGRGYKAYKKIQNNWYDFGEYQLGIPYVQGDPYARPSSILIKISQGQAGFPGWFFDNKIRRIATADYLTRVISNNIKKFVKGRRGSGKSGIINIARIGQEVLERTSVEFNKDYVEVRLNMGLPARGRRVLGFEAIDMFFKEVPEIATNSLYYTRLNQDKLKKHVQVVEDQHILRKKLKEKGLVAFIANDSILPRRSGIDERPMNGENVVPFTSPSEYEVEFELPYHGLIKGMGIKQGVTLIVGGGYHGKSTLLNAIEKGVYNHIPGDGREYVVTREDAVKIRAEDGRRIERVDISPFINNLPQGVDTRNFSTENASGSTSQAANIIEALEIGTGLLLIDEDTCATNFMIRDARMQKLVAREKEPITPFIDKVKCLYTDYDVSTVIVVGGAGDYFDVADHIILMDEYRPYAVTDRAKKIARELPSKRIAENSRTFGNISKRYPDPSSINPRKGRKVKVKARGKETIQFGRENIDLGLLEQLLNREQTKTIGDIIVYALKNNIIDGKRSIGDILNIIFKNMEREGLGVISPFGHPDGDYVKPRPFEVGAALNRLRALVIKNIKYDNQEK</sequence>
<evidence type="ECO:0000259" key="3">
    <source>
        <dbReference type="Pfam" id="PF20446"/>
    </source>
</evidence>
<evidence type="ECO:0000259" key="4">
    <source>
        <dbReference type="Pfam" id="PF21117"/>
    </source>
</evidence>
<dbReference type="InterPro" id="IPR046834">
    <property type="entry name" value="ABC_ATPase_C"/>
</dbReference>
<dbReference type="InterPro" id="IPR049069">
    <property type="entry name" value="MRB1590-like_C"/>
</dbReference>
<dbReference type="Proteomes" id="UP000000719">
    <property type="component" value="Chromosome"/>
</dbReference>
<dbReference type="InterPro" id="IPR046833">
    <property type="entry name" value="ABC_N"/>
</dbReference>
<dbReference type="Pfam" id="PF09818">
    <property type="entry name" value="ABC_ATPase"/>
    <property type="match status" value="1"/>
</dbReference>
<feature type="domain" description="ATPase of the ABC class C-terminal" evidence="2">
    <location>
        <begin position="171"/>
        <end position="454"/>
    </location>
</feature>
<dbReference type="PANTHER" id="PTHR38149">
    <property type="entry name" value="ATPASE"/>
    <property type="match status" value="1"/>
</dbReference>
<protein>
    <submittedName>
        <fullName evidence="5">Predicted ATPase of the ABC class</fullName>
    </submittedName>
</protein>
<dbReference type="HOGENOM" id="CLU_021720_2_0_9"/>
<dbReference type="EMBL" id="CP001098">
    <property type="protein sequence ID" value="ACL69888.1"/>
    <property type="molecule type" value="Genomic_DNA"/>
</dbReference>
<reference evidence="5 6" key="1">
    <citation type="journal article" date="2009" name="PLoS ONE">
        <title>Genome analysis of the anaerobic thermohalophilic bacterium Halothermothrix orenii.</title>
        <authorList>
            <person name="Mavromatis K."/>
            <person name="Ivanova N."/>
            <person name="Anderson I."/>
            <person name="Lykidis A."/>
            <person name="Hooper S.D."/>
            <person name="Sun H."/>
            <person name="Kunin V."/>
            <person name="Lapidus A."/>
            <person name="Hugenholtz P."/>
            <person name="Patel B."/>
            <person name="Kyrpides N.C."/>
        </authorList>
    </citation>
    <scope>NUCLEOTIDE SEQUENCE [LARGE SCALE GENOMIC DNA]</scope>
    <source>
        <strain evidence="6">H 168 / OCM 544 / DSM 9562</strain>
    </source>
</reference>
<gene>
    <name evidence="5" type="ordered locus">Hore_11360</name>
</gene>
<evidence type="ECO:0000256" key="1">
    <source>
        <dbReference type="SAM" id="MobiDB-lite"/>
    </source>
</evidence>
<name>B8CX69_HALOH</name>
<dbReference type="InterPro" id="IPR019195">
    <property type="entry name" value="ABC_ATPase_put"/>
</dbReference>
<dbReference type="KEGG" id="hor:Hore_11360"/>
<dbReference type="PANTHER" id="PTHR38149:SF1">
    <property type="entry name" value="ATPASE"/>
    <property type="match status" value="1"/>
</dbReference>
<dbReference type="Pfam" id="PF21117">
    <property type="entry name" value="MRB1590_C"/>
    <property type="match status" value="1"/>
</dbReference>
<feature type="domain" description="MRB1590-like C-terminal" evidence="4">
    <location>
        <begin position="470"/>
        <end position="571"/>
    </location>
</feature>
<dbReference type="STRING" id="373903.Hore_11360"/>
<dbReference type="Pfam" id="PF20446">
    <property type="entry name" value="ABC_N"/>
    <property type="match status" value="1"/>
</dbReference>
<feature type="domain" description="ATPase of the ABC class N-terminal" evidence="3">
    <location>
        <begin position="5"/>
        <end position="166"/>
    </location>
</feature>
<evidence type="ECO:0000313" key="6">
    <source>
        <dbReference type="Proteomes" id="UP000000719"/>
    </source>
</evidence>
<evidence type="ECO:0000313" key="5">
    <source>
        <dbReference type="EMBL" id="ACL69888.1"/>
    </source>
</evidence>
<proteinExistence type="predicted"/>
<dbReference type="eggNOG" id="COG3044">
    <property type="taxonomic scope" value="Bacteria"/>
</dbReference>